<dbReference type="KEGG" id="sac:SACOL2187"/>
<sequence length="38" mass="4545">MFVYVYNLNVIKLKAFSQDFHNLQINMSHFKKGISKLK</sequence>
<gene>
    <name evidence="1" type="ordered locus">SACOL2187</name>
</gene>
<proteinExistence type="predicted"/>
<dbReference type="HOGENOM" id="CLU_3333224_0_0_9"/>
<reference evidence="1 2" key="1">
    <citation type="journal article" date="2005" name="J. Bacteriol.">
        <title>Insights on evolution of virulence and resistance from the complete genome analysis of an early methicillin-resistant Staphylococcus aureus strain and a biofilm-producing methicillin-resistant Staphylococcus epidermidis strain.</title>
        <authorList>
            <person name="Gill S.R."/>
            <person name="Fouts D.E."/>
            <person name="Archer G.L."/>
            <person name="Mongodin E.F."/>
            <person name="Deboy R.T."/>
            <person name="Ravel J."/>
            <person name="Paulsen I.T."/>
            <person name="Kolonay J.F."/>
            <person name="Brinkac L."/>
            <person name="Beanan M."/>
            <person name="Dodson R.J."/>
            <person name="Daugherty S.C."/>
            <person name="Madupu R."/>
            <person name="Angiuoli S.V."/>
            <person name="Durkin A.S."/>
            <person name="Haft D.H."/>
            <person name="Vamathevan J."/>
            <person name="Khouri H."/>
            <person name="Utterback T."/>
            <person name="Lee C."/>
            <person name="Dimitrov G."/>
            <person name="Jiang L."/>
            <person name="Qin H."/>
            <person name="Weidman J."/>
            <person name="Tran K."/>
            <person name="Kang K."/>
            <person name="Hance I.R."/>
            <person name="Nelson K.E."/>
            <person name="Fraser C.M."/>
        </authorList>
    </citation>
    <scope>NUCLEOTIDE SEQUENCE [LARGE SCALE GENOMIC DNA]</scope>
    <source>
        <strain evidence="1 2">COL</strain>
    </source>
</reference>
<accession>A0A0H2WXC4</accession>
<name>A0A0H2WXC4_STAAC</name>
<dbReference type="Proteomes" id="UP000000530">
    <property type="component" value="Chromosome"/>
</dbReference>
<protein>
    <submittedName>
        <fullName evidence="1">Uncharacterized protein</fullName>
    </submittedName>
</protein>
<evidence type="ECO:0000313" key="1">
    <source>
        <dbReference type="EMBL" id="AAW37063.1"/>
    </source>
</evidence>
<evidence type="ECO:0000313" key="2">
    <source>
        <dbReference type="Proteomes" id="UP000000530"/>
    </source>
</evidence>
<dbReference type="EMBL" id="CP000046">
    <property type="protein sequence ID" value="AAW37063.1"/>
    <property type="molecule type" value="Genomic_DNA"/>
</dbReference>
<dbReference type="AlphaFoldDB" id="A0A0H2WXC4"/>
<organism evidence="1 2">
    <name type="scientific">Staphylococcus aureus (strain COL)</name>
    <dbReference type="NCBI Taxonomy" id="93062"/>
    <lineage>
        <taxon>Bacteria</taxon>
        <taxon>Bacillati</taxon>
        <taxon>Bacillota</taxon>
        <taxon>Bacilli</taxon>
        <taxon>Bacillales</taxon>
        <taxon>Staphylococcaceae</taxon>
        <taxon>Staphylococcus</taxon>
    </lineage>
</organism>